<protein>
    <submittedName>
        <fullName evidence="2">Uncharacterized protein</fullName>
    </submittedName>
</protein>
<gene>
    <name evidence="2" type="ORF">CDEST_03045</name>
</gene>
<sequence>MTSMFFPRPSSSIEPSTVSRNRRLCQRNAREKRKKEKNGEKVDGETDGGLCLLERRNRRPFSPTHGAHVHMTRLTPRRAEPLEPQSDDGISPKRPSHQDHTCIHPPLPPSLGTP</sequence>
<evidence type="ECO:0000313" key="2">
    <source>
        <dbReference type="EMBL" id="WQF78031.1"/>
    </source>
</evidence>
<dbReference type="AlphaFoldDB" id="A0AAX4I491"/>
<reference evidence="3" key="1">
    <citation type="journal article" date="2023" name="bioRxiv">
        <title>Complete genome of the Medicago anthracnose fungus, Colletotrichum destructivum, reveals a mini-chromosome-like region within a core chromosome.</title>
        <authorList>
            <person name="Lapalu N."/>
            <person name="Simon A."/>
            <person name="Lu A."/>
            <person name="Plaumann P.-L."/>
            <person name="Amselem J."/>
            <person name="Pigne S."/>
            <person name="Auger A."/>
            <person name="Koch C."/>
            <person name="Dallery J.-F."/>
            <person name="O'Connell R.J."/>
        </authorList>
    </citation>
    <scope>NUCLEOTIDE SEQUENCE [LARGE SCALE GENOMIC DNA]</scope>
    <source>
        <strain evidence="3">CBS 520.97</strain>
    </source>
</reference>
<dbReference type="KEGG" id="cdet:87939548"/>
<proteinExistence type="predicted"/>
<keyword evidence="3" id="KW-1185">Reference proteome</keyword>
<name>A0AAX4I491_9PEZI</name>
<feature type="compositionally biased region" description="Basic residues" evidence="1">
    <location>
        <begin position="20"/>
        <end position="36"/>
    </location>
</feature>
<dbReference type="Proteomes" id="UP001322277">
    <property type="component" value="Chromosome 2"/>
</dbReference>
<dbReference type="GeneID" id="87939548"/>
<organism evidence="2 3">
    <name type="scientific">Colletotrichum destructivum</name>
    <dbReference type="NCBI Taxonomy" id="34406"/>
    <lineage>
        <taxon>Eukaryota</taxon>
        <taxon>Fungi</taxon>
        <taxon>Dikarya</taxon>
        <taxon>Ascomycota</taxon>
        <taxon>Pezizomycotina</taxon>
        <taxon>Sordariomycetes</taxon>
        <taxon>Hypocreomycetidae</taxon>
        <taxon>Glomerellales</taxon>
        <taxon>Glomerellaceae</taxon>
        <taxon>Colletotrichum</taxon>
        <taxon>Colletotrichum destructivum species complex</taxon>
    </lineage>
</organism>
<dbReference type="EMBL" id="CP137306">
    <property type="protein sequence ID" value="WQF78031.1"/>
    <property type="molecule type" value="Genomic_DNA"/>
</dbReference>
<accession>A0AAX4I491</accession>
<evidence type="ECO:0000313" key="3">
    <source>
        <dbReference type="Proteomes" id="UP001322277"/>
    </source>
</evidence>
<dbReference type="RefSeq" id="XP_062775255.1">
    <property type="nucleotide sequence ID" value="XM_062919204.1"/>
</dbReference>
<feature type="compositionally biased region" description="Polar residues" evidence="1">
    <location>
        <begin position="1"/>
        <end position="19"/>
    </location>
</feature>
<feature type="region of interest" description="Disordered" evidence="1">
    <location>
        <begin position="1"/>
        <end position="114"/>
    </location>
</feature>
<evidence type="ECO:0000256" key="1">
    <source>
        <dbReference type="SAM" id="MobiDB-lite"/>
    </source>
</evidence>
<feature type="compositionally biased region" description="Pro residues" evidence="1">
    <location>
        <begin position="105"/>
        <end position="114"/>
    </location>
</feature>